<evidence type="ECO:0000256" key="2">
    <source>
        <dbReference type="ARBA" id="ARBA00022692"/>
    </source>
</evidence>
<evidence type="ECO:0000313" key="6">
    <source>
        <dbReference type="EMBL" id="SFF86158.1"/>
    </source>
</evidence>
<dbReference type="EMBL" id="FOOG01000011">
    <property type="protein sequence ID" value="SFF86158.1"/>
    <property type="molecule type" value="Genomic_DNA"/>
</dbReference>
<keyword evidence="3" id="KW-1133">Transmembrane helix</keyword>
<dbReference type="OrthoDB" id="9793277at2"/>
<dbReference type="GO" id="GO:0012505">
    <property type="term" value="C:endomembrane system"/>
    <property type="evidence" value="ECO:0007669"/>
    <property type="project" value="UniProtKB-SubCell"/>
</dbReference>
<feature type="domain" description="DUF1232" evidence="5">
    <location>
        <begin position="71"/>
        <end position="106"/>
    </location>
</feature>
<dbReference type="InterPro" id="IPR010652">
    <property type="entry name" value="DUF1232"/>
</dbReference>
<keyword evidence="4" id="KW-0472">Membrane</keyword>
<dbReference type="Proteomes" id="UP000198897">
    <property type="component" value="Unassembled WGS sequence"/>
</dbReference>
<evidence type="ECO:0000256" key="3">
    <source>
        <dbReference type="ARBA" id="ARBA00022989"/>
    </source>
</evidence>
<name>A0A1I2M5R7_9BACI</name>
<dbReference type="RefSeq" id="WP_089751627.1">
    <property type="nucleotide sequence ID" value="NZ_FOOG01000011.1"/>
</dbReference>
<evidence type="ECO:0000259" key="5">
    <source>
        <dbReference type="Pfam" id="PF06803"/>
    </source>
</evidence>
<keyword evidence="7" id="KW-1185">Reference proteome</keyword>
<evidence type="ECO:0000256" key="4">
    <source>
        <dbReference type="ARBA" id="ARBA00023136"/>
    </source>
</evidence>
<keyword evidence="2" id="KW-0812">Transmembrane</keyword>
<organism evidence="6 7">
    <name type="scientific">Halobacillus alkaliphilus</name>
    <dbReference type="NCBI Taxonomy" id="396056"/>
    <lineage>
        <taxon>Bacteria</taxon>
        <taxon>Bacillati</taxon>
        <taxon>Bacillota</taxon>
        <taxon>Bacilli</taxon>
        <taxon>Bacillales</taxon>
        <taxon>Bacillaceae</taxon>
        <taxon>Halobacillus</taxon>
    </lineage>
</organism>
<proteinExistence type="predicted"/>
<sequence length="153" mass="17315">MTSELKEKQRYRDRLKKLNPAKAIKRSRKHFSEKEYGEKIRTNSSRIGSKIVYYSLLLYYAFKSEDTPKKAKLTIAGALGYLILPVDLIPDFIPVVGFTDDSAVIVYAVYQVISHIDENVKEQARNRVSSLFGESVLGDLEDPAKDSAENPQA</sequence>
<accession>A0A1I2M5R7</accession>
<protein>
    <submittedName>
        <fullName evidence="6">Uncharacterized membrane protein YkvA, DUF1232 family</fullName>
    </submittedName>
</protein>
<evidence type="ECO:0000313" key="7">
    <source>
        <dbReference type="Proteomes" id="UP000198897"/>
    </source>
</evidence>
<comment type="subcellular location">
    <subcellularLocation>
        <location evidence="1">Endomembrane system</location>
        <topology evidence="1">Multi-pass membrane protein</topology>
    </subcellularLocation>
</comment>
<evidence type="ECO:0000256" key="1">
    <source>
        <dbReference type="ARBA" id="ARBA00004127"/>
    </source>
</evidence>
<dbReference type="Pfam" id="PF06803">
    <property type="entry name" value="DUF1232"/>
    <property type="match status" value="1"/>
</dbReference>
<reference evidence="7" key="1">
    <citation type="submission" date="2016-10" db="EMBL/GenBank/DDBJ databases">
        <authorList>
            <person name="Varghese N."/>
            <person name="Submissions S."/>
        </authorList>
    </citation>
    <scope>NUCLEOTIDE SEQUENCE [LARGE SCALE GENOMIC DNA]</scope>
    <source>
        <strain evidence="7">FP5</strain>
    </source>
</reference>
<gene>
    <name evidence="6" type="ORF">SAMN05216353_11146</name>
</gene>
<dbReference type="AlphaFoldDB" id="A0A1I2M5R7"/>